<feature type="compositionally biased region" description="Low complexity" evidence="1">
    <location>
        <begin position="70"/>
        <end position="93"/>
    </location>
</feature>
<feature type="compositionally biased region" description="Basic and acidic residues" evidence="1">
    <location>
        <begin position="353"/>
        <end position="380"/>
    </location>
</feature>
<feature type="compositionally biased region" description="Basic and acidic residues" evidence="1">
    <location>
        <begin position="394"/>
        <end position="403"/>
    </location>
</feature>
<evidence type="ECO:0008006" key="5">
    <source>
        <dbReference type="Google" id="ProtNLM"/>
    </source>
</evidence>
<feature type="compositionally biased region" description="Basic and acidic residues" evidence="1">
    <location>
        <begin position="526"/>
        <end position="565"/>
    </location>
</feature>
<keyword evidence="4" id="KW-1185">Reference proteome</keyword>
<feature type="region of interest" description="Disordered" evidence="1">
    <location>
        <begin position="118"/>
        <end position="304"/>
    </location>
</feature>
<feature type="compositionally biased region" description="Polar residues" evidence="1">
    <location>
        <begin position="1"/>
        <end position="10"/>
    </location>
</feature>
<evidence type="ECO:0000313" key="3">
    <source>
        <dbReference type="EMBL" id="TFJ88465.1"/>
    </source>
</evidence>
<accession>A0A4D9DFL0</accession>
<dbReference type="Proteomes" id="UP000355283">
    <property type="component" value="Unassembled WGS sequence"/>
</dbReference>
<comment type="caution">
    <text evidence="3">The sequence shown here is derived from an EMBL/GenBank/DDBJ whole genome shotgun (WGS) entry which is preliminary data.</text>
</comment>
<sequence length="620" mass="67039">MSKKVSNSSALPGRHSFFIKRTSASNSSKIPPPTAIPSTEKKASERPVHEPHPRLEDHDDEDDLANLLTSSRKGGYSAASSAAASPRSVSASPNTFDTPNRNRLLSSVLNSLEAYELSDHEQAAVTSTSGPRQPGKKDGPLPPYHYHYHNHAGSDSDTDFPVPSSSSPSSFPMGTAPLDPTAASGFLLAARGAASGGPGLPRAPGGTVGQSRVKSSQGATRSAGSFGFGATNLKSSNRGVEEQKVFTKGKSSRSSSQLSDSDDGMEREERQLQEQVSTLKRQLRRSVPTVPWTGTISPTNLPSERVLNKGIATSHAPMPGALPSPSVASASVALESPETFCDDYQKPVISTENEGKGGADKSESHKLSLKQDKDPGRDDSSVTVASANSTNHGDPCDERRGHETGMMGMMGRAGCFVMKWGEVSPVRILACATKAAKRARKRQPVAVFMCGLVMILLLGGLGGILWARSMESRAVIQKQGLEAEKNAVLFTTREVEDFLQKEHQKWEMQLYRQLQQQEQARQAQRQNHEHARKGFDSKHESSKDDIADKTFEDGESRIMDKKRREAAGTGADMAMVLHPGACPCDGIPLFKIVWGRLARTLGRLVRFLDRHGRNRGRVRT</sequence>
<evidence type="ECO:0000256" key="2">
    <source>
        <dbReference type="SAM" id="Phobius"/>
    </source>
</evidence>
<feature type="region of interest" description="Disordered" evidence="1">
    <location>
        <begin position="349"/>
        <end position="404"/>
    </location>
</feature>
<keyword evidence="2" id="KW-0812">Transmembrane</keyword>
<dbReference type="EMBL" id="SDOX01000001">
    <property type="protein sequence ID" value="TFJ88465.1"/>
    <property type="molecule type" value="Genomic_DNA"/>
</dbReference>
<feature type="compositionally biased region" description="Polar residues" evidence="1">
    <location>
        <begin position="292"/>
        <end position="302"/>
    </location>
</feature>
<feature type="region of interest" description="Disordered" evidence="1">
    <location>
        <begin position="517"/>
        <end position="565"/>
    </location>
</feature>
<name>A0A4D9DFL0_9STRA</name>
<dbReference type="OrthoDB" id="10391090at2759"/>
<proteinExistence type="predicted"/>
<keyword evidence="2" id="KW-0472">Membrane</keyword>
<feature type="transmembrane region" description="Helical" evidence="2">
    <location>
        <begin position="445"/>
        <end position="467"/>
    </location>
</feature>
<feature type="compositionally biased region" description="Polar residues" evidence="1">
    <location>
        <begin position="209"/>
        <end position="223"/>
    </location>
</feature>
<feature type="region of interest" description="Disordered" evidence="1">
    <location>
        <begin position="1"/>
        <end position="102"/>
    </location>
</feature>
<organism evidence="3 4">
    <name type="scientific">Nannochloropsis salina CCMP1776</name>
    <dbReference type="NCBI Taxonomy" id="1027361"/>
    <lineage>
        <taxon>Eukaryota</taxon>
        <taxon>Sar</taxon>
        <taxon>Stramenopiles</taxon>
        <taxon>Ochrophyta</taxon>
        <taxon>Eustigmatophyceae</taxon>
        <taxon>Eustigmatales</taxon>
        <taxon>Monodopsidaceae</taxon>
        <taxon>Microchloropsis</taxon>
        <taxon>Microchloropsis salina</taxon>
    </lineage>
</organism>
<reference evidence="3 4" key="1">
    <citation type="submission" date="2019-01" db="EMBL/GenBank/DDBJ databases">
        <title>Nuclear Genome Assembly of the Microalgal Biofuel strain Nannochloropsis salina CCMP1776.</title>
        <authorList>
            <person name="Hovde B."/>
        </authorList>
    </citation>
    <scope>NUCLEOTIDE SEQUENCE [LARGE SCALE GENOMIC DNA]</scope>
    <source>
        <strain evidence="3 4">CCMP1776</strain>
    </source>
</reference>
<evidence type="ECO:0000313" key="4">
    <source>
        <dbReference type="Proteomes" id="UP000355283"/>
    </source>
</evidence>
<gene>
    <name evidence="3" type="ORF">NSK_000039</name>
</gene>
<protein>
    <recommendedName>
        <fullName evidence="5">Transmembrane protein</fullName>
    </recommendedName>
</protein>
<dbReference type="AlphaFoldDB" id="A0A4D9DFL0"/>
<feature type="compositionally biased region" description="Basic and acidic residues" evidence="1">
    <location>
        <begin position="39"/>
        <end position="57"/>
    </location>
</feature>
<evidence type="ECO:0000256" key="1">
    <source>
        <dbReference type="SAM" id="MobiDB-lite"/>
    </source>
</evidence>
<feature type="compositionally biased region" description="Low complexity" evidence="1">
    <location>
        <begin position="159"/>
        <end position="172"/>
    </location>
</feature>
<feature type="compositionally biased region" description="Polar residues" evidence="1">
    <location>
        <begin position="381"/>
        <end position="392"/>
    </location>
</feature>
<keyword evidence="2" id="KW-1133">Transmembrane helix</keyword>